<evidence type="ECO:0000256" key="4">
    <source>
        <dbReference type="ARBA" id="ARBA00023136"/>
    </source>
</evidence>
<keyword evidence="4 6" id="KW-0472">Membrane</keyword>
<feature type="domain" description="Major facilitator superfamily (MFS) profile" evidence="7">
    <location>
        <begin position="310"/>
        <end position="541"/>
    </location>
</feature>
<keyword evidence="9" id="KW-1185">Reference proteome</keyword>
<dbReference type="InterPro" id="IPR011701">
    <property type="entry name" value="MFS"/>
</dbReference>
<feature type="transmembrane region" description="Helical" evidence="6">
    <location>
        <begin position="391"/>
        <end position="410"/>
    </location>
</feature>
<keyword evidence="2 6" id="KW-0812">Transmembrane</keyword>
<comment type="caution">
    <text evidence="8">The sequence shown here is derived from an EMBL/GenBank/DDBJ whole genome shotgun (WGS) entry which is preliminary data.</text>
</comment>
<evidence type="ECO:0000256" key="1">
    <source>
        <dbReference type="ARBA" id="ARBA00004141"/>
    </source>
</evidence>
<evidence type="ECO:0000313" key="8">
    <source>
        <dbReference type="EMBL" id="KAJ1920714.1"/>
    </source>
</evidence>
<proteinExistence type="predicted"/>
<feature type="transmembrane region" description="Helical" evidence="6">
    <location>
        <begin position="314"/>
        <end position="337"/>
    </location>
</feature>
<feature type="transmembrane region" description="Helical" evidence="6">
    <location>
        <begin position="185"/>
        <end position="209"/>
    </location>
</feature>
<dbReference type="Pfam" id="PF07690">
    <property type="entry name" value="MFS_1"/>
    <property type="match status" value="2"/>
</dbReference>
<feature type="transmembrane region" description="Helical" evidence="6">
    <location>
        <begin position="452"/>
        <end position="474"/>
    </location>
</feature>
<feature type="transmembrane region" description="Helical" evidence="6">
    <location>
        <begin position="357"/>
        <end position="379"/>
    </location>
</feature>
<evidence type="ECO:0000256" key="6">
    <source>
        <dbReference type="SAM" id="Phobius"/>
    </source>
</evidence>
<dbReference type="Proteomes" id="UP001150538">
    <property type="component" value="Unassembled WGS sequence"/>
</dbReference>
<dbReference type="InterPro" id="IPR020846">
    <property type="entry name" value="MFS_dom"/>
</dbReference>
<name>A0A9W8A7E8_9FUNG</name>
<keyword evidence="3 6" id="KW-1133">Transmembrane helix</keyword>
<dbReference type="GO" id="GO:0000329">
    <property type="term" value="C:fungal-type vacuole membrane"/>
    <property type="evidence" value="ECO:0007669"/>
    <property type="project" value="TreeGrafter"/>
</dbReference>
<feature type="transmembrane region" description="Helical" evidence="6">
    <location>
        <begin position="148"/>
        <end position="165"/>
    </location>
</feature>
<dbReference type="AlphaFoldDB" id="A0A9W8A7E8"/>
<comment type="subcellular location">
    <subcellularLocation>
        <location evidence="1">Membrane</location>
        <topology evidence="1">Multi-pass membrane protein</topology>
    </subcellularLocation>
</comment>
<dbReference type="SUPFAM" id="SSF103473">
    <property type="entry name" value="MFS general substrate transporter"/>
    <property type="match status" value="1"/>
</dbReference>
<accession>A0A9W8A7E8</accession>
<feature type="compositionally biased region" description="Polar residues" evidence="5">
    <location>
        <begin position="269"/>
        <end position="285"/>
    </location>
</feature>
<dbReference type="PANTHER" id="PTHR21576:SF158">
    <property type="entry name" value="RIBOSOMAL RNA-PROCESSING PROTEIN 12-LIKE CONSERVED DOMAIN-CONTAINING PROTEIN"/>
    <property type="match status" value="1"/>
</dbReference>
<evidence type="ECO:0000256" key="2">
    <source>
        <dbReference type="ARBA" id="ARBA00022692"/>
    </source>
</evidence>
<feature type="transmembrane region" description="Helical" evidence="6">
    <location>
        <begin position="416"/>
        <end position="440"/>
    </location>
</feature>
<dbReference type="EMBL" id="JANBPU010000010">
    <property type="protein sequence ID" value="KAJ1920714.1"/>
    <property type="molecule type" value="Genomic_DNA"/>
</dbReference>
<dbReference type="OrthoDB" id="410267at2759"/>
<feature type="transmembrane region" description="Helical" evidence="6">
    <location>
        <begin position="20"/>
        <end position="38"/>
    </location>
</feature>
<dbReference type="PANTHER" id="PTHR21576">
    <property type="entry name" value="UNCHARACTERIZED NODULIN-LIKE PROTEIN"/>
    <property type="match status" value="1"/>
</dbReference>
<evidence type="ECO:0000256" key="5">
    <source>
        <dbReference type="SAM" id="MobiDB-lite"/>
    </source>
</evidence>
<feature type="region of interest" description="Disordered" evidence="5">
    <location>
        <begin position="245"/>
        <end position="285"/>
    </location>
</feature>
<sequence>MTQSTIQDQARSSRHWQRAIALIGACLCTGTSASVYTFSLYGQPLAQKLNFNSRQTSIVAICANFGFLFAGPFIGRAADIYGPKRLAAIGAIIVCTAFLCIAYTYNGTLPWNSFIVLAFYETLMGLGSQCTSMAAVTTTSKNFKRSRSMAISLTNAFFGLSPLIMSQLNTLIFVSENGSPDTFGFIRFMGIAGGTAALLATLCLVVVGFGPSKFADESNPESSSTHSANSELDNQHYIQNSNVSENTPLVNRQSPSESSPWSATSSSTQVPQSAQVSRAQTTKSIRTNRDAGLDYDFVRDLGGMRFIRDPEAQLLSLVVLTGAGIGIFFINTIGTIVDSLYSSSVPERDPNKAQSLINFYVSLVSFASLTGRLIIGPVADIGKRLYNIPRSSLLVFITFGLVVSQIAIGLTTKIELLWIGTALTGVFYGSLFALVLSLTSTWFGNKHFGSNVGLLILTTPIGGEICGFIFGWVYDQNIPDRDPRKCVNGYCYRDAFVATTGLALTCLLLATILVRHRSIRRCSIRELLREEEEVQEEVWPL</sequence>
<dbReference type="InterPro" id="IPR036259">
    <property type="entry name" value="MFS_trans_sf"/>
</dbReference>
<organism evidence="8 9">
    <name type="scientific">Mycoemilia scoparia</name>
    <dbReference type="NCBI Taxonomy" id="417184"/>
    <lineage>
        <taxon>Eukaryota</taxon>
        <taxon>Fungi</taxon>
        <taxon>Fungi incertae sedis</taxon>
        <taxon>Zoopagomycota</taxon>
        <taxon>Kickxellomycotina</taxon>
        <taxon>Kickxellomycetes</taxon>
        <taxon>Kickxellales</taxon>
        <taxon>Kickxellaceae</taxon>
        <taxon>Mycoemilia</taxon>
    </lineage>
</organism>
<feature type="transmembrane region" description="Helical" evidence="6">
    <location>
        <begin position="86"/>
        <end position="105"/>
    </location>
</feature>
<feature type="transmembrane region" description="Helical" evidence="6">
    <location>
        <begin position="111"/>
        <end position="136"/>
    </location>
</feature>
<feature type="compositionally biased region" description="Low complexity" evidence="5">
    <location>
        <begin position="254"/>
        <end position="268"/>
    </location>
</feature>
<evidence type="ECO:0000313" key="9">
    <source>
        <dbReference type="Proteomes" id="UP001150538"/>
    </source>
</evidence>
<feature type="transmembrane region" description="Helical" evidence="6">
    <location>
        <begin position="494"/>
        <end position="514"/>
    </location>
</feature>
<dbReference type="GO" id="GO:0022857">
    <property type="term" value="F:transmembrane transporter activity"/>
    <property type="evidence" value="ECO:0007669"/>
    <property type="project" value="InterPro"/>
</dbReference>
<reference evidence="8" key="1">
    <citation type="submission" date="2022-07" db="EMBL/GenBank/DDBJ databases">
        <title>Phylogenomic reconstructions and comparative analyses of Kickxellomycotina fungi.</title>
        <authorList>
            <person name="Reynolds N.K."/>
            <person name="Stajich J.E."/>
            <person name="Barry K."/>
            <person name="Grigoriev I.V."/>
            <person name="Crous P."/>
            <person name="Smith M.E."/>
        </authorList>
    </citation>
    <scope>NUCLEOTIDE SEQUENCE</scope>
    <source>
        <strain evidence="8">NBRC 100468</strain>
    </source>
</reference>
<dbReference type="PROSITE" id="PS50850">
    <property type="entry name" value="MFS"/>
    <property type="match status" value="1"/>
</dbReference>
<protein>
    <recommendedName>
        <fullName evidence="7">Major facilitator superfamily (MFS) profile domain-containing protein</fullName>
    </recommendedName>
</protein>
<gene>
    <name evidence="8" type="ORF">H4219_001113</name>
</gene>
<dbReference type="Gene3D" id="1.20.1250.20">
    <property type="entry name" value="MFS general substrate transporter like domains"/>
    <property type="match status" value="2"/>
</dbReference>
<feature type="transmembrane region" description="Helical" evidence="6">
    <location>
        <begin position="58"/>
        <end position="74"/>
    </location>
</feature>
<evidence type="ECO:0000256" key="3">
    <source>
        <dbReference type="ARBA" id="ARBA00022989"/>
    </source>
</evidence>
<evidence type="ECO:0000259" key="7">
    <source>
        <dbReference type="PROSITE" id="PS50850"/>
    </source>
</evidence>